<feature type="transmembrane region" description="Helical" evidence="5">
    <location>
        <begin position="87"/>
        <end position="106"/>
    </location>
</feature>
<sequence>MAPNAERLVLFAAFLLYFAAAFLWPTFRVWRMTGRNPYVLPSTDDAYGVVTAGMRAVMAGILGYIVVQLCWPELEPAFGPLAWLDRPAASMAGWVGLGVAVAWTVVAQVQMRMSWRIGIDRQHRTALVTTGLFALSRNPIFLAMRLSLLSLVLLRPNAVTVALMLVGEVLMQLQVRLEEAFLRELHGAPYAAYCARVRRWL</sequence>
<evidence type="ECO:0000313" key="7">
    <source>
        <dbReference type="Proteomes" id="UP001589773"/>
    </source>
</evidence>
<evidence type="ECO:0000256" key="3">
    <source>
        <dbReference type="ARBA" id="ARBA00022989"/>
    </source>
</evidence>
<comment type="caution">
    <text evidence="6">The sequence shown here is derived from an EMBL/GenBank/DDBJ whole genome shotgun (WGS) entry which is preliminary data.</text>
</comment>
<dbReference type="Gene3D" id="1.20.120.1630">
    <property type="match status" value="1"/>
</dbReference>
<dbReference type="Pfam" id="PF04191">
    <property type="entry name" value="PEMT"/>
    <property type="match status" value="1"/>
</dbReference>
<feature type="transmembrane region" description="Helical" evidence="5">
    <location>
        <begin position="6"/>
        <end position="25"/>
    </location>
</feature>
<dbReference type="InterPro" id="IPR007318">
    <property type="entry name" value="Phopholipid_MeTrfase"/>
</dbReference>
<evidence type="ECO:0000313" key="6">
    <source>
        <dbReference type="EMBL" id="MFC0250812.1"/>
    </source>
</evidence>
<dbReference type="EC" id="2.1.1.334" evidence="6"/>
<dbReference type="RefSeq" id="WP_379677577.1">
    <property type="nucleotide sequence ID" value="NZ_JBHLWP010000003.1"/>
</dbReference>
<accession>A0ABV6FBB0</accession>
<feature type="transmembrane region" description="Helical" evidence="5">
    <location>
        <begin position="46"/>
        <end position="67"/>
    </location>
</feature>
<organism evidence="6 7">
    <name type="scientific">Massilia consociata</name>
    <dbReference type="NCBI Taxonomy" id="760117"/>
    <lineage>
        <taxon>Bacteria</taxon>
        <taxon>Pseudomonadati</taxon>
        <taxon>Pseudomonadota</taxon>
        <taxon>Betaproteobacteria</taxon>
        <taxon>Burkholderiales</taxon>
        <taxon>Oxalobacteraceae</taxon>
        <taxon>Telluria group</taxon>
        <taxon>Massilia</taxon>
    </lineage>
</organism>
<evidence type="ECO:0000256" key="4">
    <source>
        <dbReference type="ARBA" id="ARBA00023136"/>
    </source>
</evidence>
<dbReference type="PANTHER" id="PTHR12714:SF11">
    <property type="entry name" value="PROTEIN C-TERMINAL S-ISOPRENYLCYSTEINE CARBOXYL O-METHYLTRANSFERASE"/>
    <property type="match status" value="1"/>
</dbReference>
<dbReference type="GO" id="GO:0004671">
    <property type="term" value="F:protein C-terminal S-isoprenylcysteine carboxyl O-methyltransferase activity"/>
    <property type="evidence" value="ECO:0007669"/>
    <property type="project" value="UniProtKB-EC"/>
</dbReference>
<proteinExistence type="predicted"/>
<evidence type="ECO:0000256" key="5">
    <source>
        <dbReference type="SAM" id="Phobius"/>
    </source>
</evidence>
<keyword evidence="6" id="KW-0489">Methyltransferase</keyword>
<keyword evidence="7" id="KW-1185">Reference proteome</keyword>
<gene>
    <name evidence="6" type="ORF">ACFFJK_02825</name>
</gene>
<evidence type="ECO:0000256" key="1">
    <source>
        <dbReference type="ARBA" id="ARBA00004127"/>
    </source>
</evidence>
<reference evidence="6 7" key="1">
    <citation type="submission" date="2024-09" db="EMBL/GenBank/DDBJ databases">
        <authorList>
            <person name="Sun Q."/>
            <person name="Mori K."/>
        </authorList>
    </citation>
    <scope>NUCLEOTIDE SEQUENCE [LARGE SCALE GENOMIC DNA]</scope>
    <source>
        <strain evidence="6 7">CCM 7792</strain>
    </source>
</reference>
<dbReference type="GO" id="GO:0032259">
    <property type="term" value="P:methylation"/>
    <property type="evidence" value="ECO:0007669"/>
    <property type="project" value="UniProtKB-KW"/>
</dbReference>
<dbReference type="EMBL" id="JBHLWP010000003">
    <property type="protein sequence ID" value="MFC0250812.1"/>
    <property type="molecule type" value="Genomic_DNA"/>
</dbReference>
<evidence type="ECO:0000256" key="2">
    <source>
        <dbReference type="ARBA" id="ARBA00022692"/>
    </source>
</evidence>
<dbReference type="Proteomes" id="UP001589773">
    <property type="component" value="Unassembled WGS sequence"/>
</dbReference>
<keyword evidence="4 5" id="KW-0472">Membrane</keyword>
<keyword evidence="3 5" id="KW-1133">Transmembrane helix</keyword>
<protein>
    <submittedName>
        <fullName evidence="6">Methyltransferase family protein</fullName>
        <ecNumber evidence="6">2.1.1.100</ecNumber>
        <ecNumber evidence="6">2.1.1.334</ecNumber>
    </submittedName>
</protein>
<keyword evidence="6" id="KW-0808">Transferase</keyword>
<dbReference type="PANTHER" id="PTHR12714">
    <property type="entry name" value="PROTEIN-S ISOPRENYLCYSTEINE O-METHYLTRANSFERASE"/>
    <property type="match status" value="1"/>
</dbReference>
<name>A0ABV6FBB0_9BURK</name>
<keyword evidence="2 5" id="KW-0812">Transmembrane</keyword>
<comment type="subcellular location">
    <subcellularLocation>
        <location evidence="1">Endomembrane system</location>
        <topology evidence="1">Multi-pass membrane protein</topology>
    </subcellularLocation>
</comment>
<dbReference type="EC" id="2.1.1.100" evidence="6"/>